<evidence type="ECO:0000256" key="8">
    <source>
        <dbReference type="PIRSR" id="PIRSR000102-3"/>
    </source>
</evidence>
<feature type="binding site" evidence="7">
    <location>
        <position position="159"/>
    </location>
    <ligand>
        <name>substrate</name>
    </ligand>
</feature>
<dbReference type="EC" id="1.1.1.27" evidence="3 9"/>
<dbReference type="STRING" id="7260.B4MS98"/>
<dbReference type="InterPro" id="IPR036291">
    <property type="entry name" value="NAD(P)-bd_dom_sf"/>
</dbReference>
<evidence type="ECO:0000256" key="5">
    <source>
        <dbReference type="ARBA" id="ARBA00023027"/>
    </source>
</evidence>
<dbReference type="PROSITE" id="PS00064">
    <property type="entry name" value="L_LDH"/>
    <property type="match status" value="1"/>
</dbReference>
<evidence type="ECO:0000256" key="6">
    <source>
        <dbReference type="PIRSR" id="PIRSR000102-1"/>
    </source>
</evidence>
<feature type="binding site" evidence="8">
    <location>
        <begin position="47"/>
        <end position="52"/>
    </location>
    <ligand>
        <name>NAD(+)</name>
        <dbReference type="ChEBI" id="CHEBI:57540"/>
    </ligand>
</feature>
<dbReference type="InterPro" id="IPR018177">
    <property type="entry name" value="L-lactate_DH_AS"/>
</dbReference>
<evidence type="ECO:0000256" key="2">
    <source>
        <dbReference type="ARBA" id="ARBA00006054"/>
    </source>
</evidence>
<dbReference type="SUPFAM" id="SSF56327">
    <property type="entry name" value="LDH C-terminal domain-like"/>
    <property type="match status" value="1"/>
</dbReference>
<reference evidence="12 13" key="1">
    <citation type="journal article" date="2007" name="Nature">
        <title>Evolution of genes and genomes on the Drosophila phylogeny.</title>
        <authorList>
            <consortium name="Drosophila 12 Genomes Consortium"/>
            <person name="Clark A.G."/>
            <person name="Eisen M.B."/>
            <person name="Smith D.R."/>
            <person name="Bergman C.M."/>
            <person name="Oliver B."/>
            <person name="Markow T.A."/>
            <person name="Kaufman T.C."/>
            <person name="Kellis M."/>
            <person name="Gelbart W."/>
            <person name="Iyer V.N."/>
            <person name="Pollard D.A."/>
            <person name="Sackton T.B."/>
            <person name="Larracuente A.M."/>
            <person name="Singh N.D."/>
            <person name="Abad J.P."/>
            <person name="Abt D.N."/>
            <person name="Adryan B."/>
            <person name="Aguade M."/>
            <person name="Akashi H."/>
            <person name="Anderson W.W."/>
            <person name="Aquadro C.F."/>
            <person name="Ardell D.H."/>
            <person name="Arguello R."/>
            <person name="Artieri C.G."/>
            <person name="Barbash D.A."/>
            <person name="Barker D."/>
            <person name="Barsanti P."/>
            <person name="Batterham P."/>
            <person name="Batzoglou S."/>
            <person name="Begun D."/>
            <person name="Bhutkar A."/>
            <person name="Blanco E."/>
            <person name="Bosak S.A."/>
            <person name="Bradley R.K."/>
            <person name="Brand A.D."/>
            <person name="Brent M.R."/>
            <person name="Brooks A.N."/>
            <person name="Brown R.H."/>
            <person name="Butlin R.K."/>
            <person name="Caggese C."/>
            <person name="Calvi B.R."/>
            <person name="Bernardo de Carvalho A."/>
            <person name="Caspi A."/>
            <person name="Castrezana S."/>
            <person name="Celniker S.E."/>
            <person name="Chang J.L."/>
            <person name="Chapple C."/>
            <person name="Chatterji S."/>
            <person name="Chinwalla A."/>
            <person name="Civetta A."/>
            <person name="Clifton S.W."/>
            <person name="Comeron J.M."/>
            <person name="Costello J.C."/>
            <person name="Coyne J.A."/>
            <person name="Daub J."/>
            <person name="David R.G."/>
            <person name="Delcher A.L."/>
            <person name="Delehaunty K."/>
            <person name="Do C.B."/>
            <person name="Ebling H."/>
            <person name="Edwards K."/>
            <person name="Eickbush T."/>
            <person name="Evans J.D."/>
            <person name="Filipski A."/>
            <person name="Findeiss S."/>
            <person name="Freyhult E."/>
            <person name="Fulton L."/>
            <person name="Fulton R."/>
            <person name="Garcia A.C."/>
            <person name="Gardiner A."/>
            <person name="Garfield D.A."/>
            <person name="Garvin B.E."/>
            <person name="Gibson G."/>
            <person name="Gilbert D."/>
            <person name="Gnerre S."/>
            <person name="Godfrey J."/>
            <person name="Good R."/>
            <person name="Gotea V."/>
            <person name="Gravely B."/>
            <person name="Greenberg A.J."/>
            <person name="Griffiths-Jones S."/>
            <person name="Gross S."/>
            <person name="Guigo R."/>
            <person name="Gustafson E.A."/>
            <person name="Haerty W."/>
            <person name="Hahn M.W."/>
            <person name="Halligan D.L."/>
            <person name="Halpern A.L."/>
            <person name="Halter G.M."/>
            <person name="Han M.V."/>
            <person name="Heger A."/>
            <person name="Hillier L."/>
            <person name="Hinrichs A.S."/>
            <person name="Holmes I."/>
            <person name="Hoskins R.A."/>
            <person name="Hubisz M.J."/>
            <person name="Hultmark D."/>
            <person name="Huntley M.A."/>
            <person name="Jaffe D.B."/>
            <person name="Jagadeeshan S."/>
            <person name="Jeck W.R."/>
            <person name="Johnson J."/>
            <person name="Jones C.D."/>
            <person name="Jordan W.C."/>
            <person name="Karpen G.H."/>
            <person name="Kataoka E."/>
            <person name="Keightley P.D."/>
            <person name="Kheradpour P."/>
            <person name="Kirkness E.F."/>
            <person name="Koerich L.B."/>
            <person name="Kristiansen K."/>
            <person name="Kudrna D."/>
            <person name="Kulathinal R.J."/>
            <person name="Kumar S."/>
            <person name="Kwok R."/>
            <person name="Lander E."/>
            <person name="Langley C.H."/>
            <person name="Lapoint R."/>
            <person name="Lazzaro B.P."/>
            <person name="Lee S.J."/>
            <person name="Levesque L."/>
            <person name="Li R."/>
            <person name="Lin C.F."/>
            <person name="Lin M.F."/>
            <person name="Lindblad-Toh K."/>
            <person name="Llopart A."/>
            <person name="Long M."/>
            <person name="Low L."/>
            <person name="Lozovsky E."/>
            <person name="Lu J."/>
            <person name="Luo M."/>
            <person name="Machado C.A."/>
            <person name="Makalowski W."/>
            <person name="Marzo M."/>
            <person name="Matsuda M."/>
            <person name="Matzkin L."/>
            <person name="McAllister B."/>
            <person name="McBride C.S."/>
            <person name="McKernan B."/>
            <person name="McKernan K."/>
            <person name="Mendez-Lago M."/>
            <person name="Minx P."/>
            <person name="Mollenhauer M.U."/>
            <person name="Montooth K."/>
            <person name="Mount S.M."/>
            <person name="Mu X."/>
            <person name="Myers E."/>
            <person name="Negre B."/>
            <person name="Newfeld S."/>
            <person name="Nielsen R."/>
            <person name="Noor M.A."/>
            <person name="O'Grady P."/>
            <person name="Pachter L."/>
            <person name="Papaceit M."/>
            <person name="Parisi M.J."/>
            <person name="Parisi M."/>
            <person name="Parts L."/>
            <person name="Pedersen J.S."/>
            <person name="Pesole G."/>
            <person name="Phillippy A.M."/>
            <person name="Ponting C.P."/>
            <person name="Pop M."/>
            <person name="Porcelli D."/>
            <person name="Powell J.R."/>
            <person name="Prohaska S."/>
            <person name="Pruitt K."/>
            <person name="Puig M."/>
            <person name="Quesneville H."/>
            <person name="Ram K.R."/>
            <person name="Rand D."/>
            <person name="Rasmussen M.D."/>
            <person name="Reed L.K."/>
            <person name="Reenan R."/>
            <person name="Reily A."/>
            <person name="Remington K.A."/>
            <person name="Rieger T.T."/>
            <person name="Ritchie M.G."/>
            <person name="Robin C."/>
            <person name="Rogers Y.H."/>
            <person name="Rohde C."/>
            <person name="Rozas J."/>
            <person name="Rubenfield M.J."/>
            <person name="Ruiz A."/>
            <person name="Russo S."/>
            <person name="Salzberg S.L."/>
            <person name="Sanchez-Gracia A."/>
            <person name="Saranga D.J."/>
            <person name="Sato H."/>
            <person name="Schaeffer S.W."/>
            <person name="Schatz M.C."/>
            <person name="Schlenke T."/>
            <person name="Schwartz R."/>
            <person name="Segarra C."/>
            <person name="Singh R.S."/>
            <person name="Sirot L."/>
            <person name="Sirota M."/>
            <person name="Sisneros N.B."/>
            <person name="Smith C.D."/>
            <person name="Smith T.F."/>
            <person name="Spieth J."/>
            <person name="Stage D.E."/>
            <person name="Stark A."/>
            <person name="Stephan W."/>
            <person name="Strausberg R.L."/>
            <person name="Strempel S."/>
            <person name="Sturgill D."/>
            <person name="Sutton G."/>
            <person name="Sutton G.G."/>
            <person name="Tao W."/>
            <person name="Teichmann S."/>
            <person name="Tobari Y.N."/>
            <person name="Tomimura Y."/>
            <person name="Tsolas J.M."/>
            <person name="Valente V.L."/>
            <person name="Venter E."/>
            <person name="Venter J.C."/>
            <person name="Vicario S."/>
            <person name="Vieira F.G."/>
            <person name="Vilella A.J."/>
            <person name="Villasante A."/>
            <person name="Walenz B."/>
            <person name="Wang J."/>
            <person name="Wasserman M."/>
            <person name="Watts T."/>
            <person name="Wilson D."/>
            <person name="Wilson R.K."/>
            <person name="Wing R.A."/>
            <person name="Wolfner M.F."/>
            <person name="Wong A."/>
            <person name="Wong G.K."/>
            <person name="Wu C.I."/>
            <person name="Wu G."/>
            <person name="Yamamoto D."/>
            <person name="Yang H.P."/>
            <person name="Yang S.P."/>
            <person name="Yorke J.A."/>
            <person name="Yoshida K."/>
            <person name="Zdobnov E."/>
            <person name="Zhang P."/>
            <person name="Zhang Y."/>
            <person name="Zimin A.V."/>
            <person name="Baldwin J."/>
            <person name="Abdouelleil A."/>
            <person name="Abdulkadir J."/>
            <person name="Abebe A."/>
            <person name="Abera B."/>
            <person name="Abreu J."/>
            <person name="Acer S.C."/>
            <person name="Aftuck L."/>
            <person name="Alexander A."/>
            <person name="An P."/>
            <person name="Anderson E."/>
            <person name="Anderson S."/>
            <person name="Arachi H."/>
            <person name="Azer M."/>
            <person name="Bachantsang P."/>
            <person name="Barry A."/>
            <person name="Bayul T."/>
            <person name="Berlin A."/>
            <person name="Bessette D."/>
            <person name="Bloom T."/>
            <person name="Blye J."/>
            <person name="Boguslavskiy L."/>
            <person name="Bonnet C."/>
            <person name="Boukhgalter B."/>
            <person name="Bourzgui I."/>
            <person name="Brown A."/>
            <person name="Cahill P."/>
            <person name="Channer S."/>
            <person name="Cheshatsang Y."/>
            <person name="Chuda L."/>
            <person name="Citroen M."/>
            <person name="Collymore A."/>
            <person name="Cooke P."/>
            <person name="Costello M."/>
            <person name="D'Aco K."/>
            <person name="Daza R."/>
            <person name="De Haan G."/>
            <person name="DeGray S."/>
            <person name="DeMaso C."/>
            <person name="Dhargay N."/>
            <person name="Dooley K."/>
            <person name="Dooley E."/>
            <person name="Doricent M."/>
            <person name="Dorje P."/>
            <person name="Dorjee K."/>
            <person name="Dupes A."/>
            <person name="Elong R."/>
            <person name="Falk J."/>
            <person name="Farina A."/>
            <person name="Faro S."/>
            <person name="Ferguson D."/>
            <person name="Fisher S."/>
            <person name="Foley C.D."/>
            <person name="Franke A."/>
            <person name="Friedrich D."/>
            <person name="Gadbois L."/>
            <person name="Gearin G."/>
            <person name="Gearin C.R."/>
            <person name="Giannoukos G."/>
            <person name="Goode T."/>
            <person name="Graham J."/>
            <person name="Grandbois E."/>
            <person name="Grewal S."/>
            <person name="Gyaltsen K."/>
            <person name="Hafez N."/>
            <person name="Hagos B."/>
            <person name="Hall J."/>
            <person name="Henson C."/>
            <person name="Hollinger A."/>
            <person name="Honan T."/>
            <person name="Huard M.D."/>
            <person name="Hughes L."/>
            <person name="Hurhula B."/>
            <person name="Husby M.E."/>
            <person name="Kamat A."/>
            <person name="Kanga B."/>
            <person name="Kashin S."/>
            <person name="Khazanovich D."/>
            <person name="Kisner P."/>
            <person name="Lance K."/>
            <person name="Lara M."/>
            <person name="Lee W."/>
            <person name="Lennon N."/>
            <person name="Letendre F."/>
            <person name="LeVine R."/>
            <person name="Lipovsky A."/>
            <person name="Liu X."/>
            <person name="Liu J."/>
            <person name="Liu S."/>
            <person name="Lokyitsang T."/>
            <person name="Lokyitsang Y."/>
            <person name="Lubonja R."/>
            <person name="Lui A."/>
            <person name="MacDonald P."/>
            <person name="Magnisalis V."/>
            <person name="Maru K."/>
            <person name="Matthews C."/>
            <person name="McCusker W."/>
            <person name="McDonough S."/>
            <person name="Mehta T."/>
            <person name="Meldrim J."/>
            <person name="Meneus L."/>
            <person name="Mihai O."/>
            <person name="Mihalev A."/>
            <person name="Mihova T."/>
            <person name="Mittelman R."/>
            <person name="Mlenga V."/>
            <person name="Montmayeur A."/>
            <person name="Mulrain L."/>
            <person name="Navidi A."/>
            <person name="Naylor J."/>
            <person name="Negash T."/>
            <person name="Nguyen T."/>
            <person name="Nguyen N."/>
            <person name="Nicol R."/>
            <person name="Norbu C."/>
            <person name="Norbu N."/>
            <person name="Novod N."/>
            <person name="O'Neill B."/>
            <person name="Osman S."/>
            <person name="Markiewicz E."/>
            <person name="Oyono O.L."/>
            <person name="Patti C."/>
            <person name="Phunkhang P."/>
            <person name="Pierre F."/>
            <person name="Priest M."/>
            <person name="Raghuraman S."/>
            <person name="Rege F."/>
            <person name="Reyes R."/>
            <person name="Rise C."/>
            <person name="Rogov P."/>
            <person name="Ross K."/>
            <person name="Ryan E."/>
            <person name="Settipalli S."/>
            <person name="Shea T."/>
            <person name="Sherpa N."/>
            <person name="Shi L."/>
            <person name="Shih D."/>
            <person name="Sparrow T."/>
            <person name="Spaulding J."/>
            <person name="Stalker J."/>
            <person name="Stange-Thomann N."/>
            <person name="Stavropoulos S."/>
            <person name="Stone C."/>
            <person name="Strader C."/>
            <person name="Tesfaye S."/>
            <person name="Thomson T."/>
            <person name="Thoulutsang Y."/>
            <person name="Thoulutsang D."/>
            <person name="Topham K."/>
            <person name="Topping I."/>
            <person name="Tsamla T."/>
            <person name="Vassiliev H."/>
            <person name="Vo A."/>
            <person name="Wangchuk T."/>
            <person name="Wangdi T."/>
            <person name="Weiand M."/>
            <person name="Wilkinson J."/>
            <person name="Wilson A."/>
            <person name="Yadav S."/>
            <person name="Young G."/>
            <person name="Yu Q."/>
            <person name="Zembek L."/>
            <person name="Zhong D."/>
            <person name="Zimmer A."/>
            <person name="Zwirko Z."/>
            <person name="Jaffe D.B."/>
            <person name="Alvarez P."/>
            <person name="Brockman W."/>
            <person name="Butler J."/>
            <person name="Chin C."/>
            <person name="Gnerre S."/>
            <person name="Grabherr M."/>
            <person name="Kleber M."/>
            <person name="Mauceli E."/>
            <person name="MacCallum I."/>
        </authorList>
    </citation>
    <scope>NUCLEOTIDE SEQUENCE [LARGE SCALE GENOMIC DNA]</scope>
    <source>
        <strain evidence="13">Tucson 14030-0811.24</strain>
    </source>
</reference>
<dbReference type="AlphaFoldDB" id="B4MS98"/>
<feature type="binding site" evidence="8">
    <location>
        <begin position="157"/>
        <end position="159"/>
    </location>
    <ligand>
        <name>NAD(+)</name>
        <dbReference type="ChEBI" id="CHEBI:57540"/>
    </ligand>
</feature>
<dbReference type="Pfam" id="PF02866">
    <property type="entry name" value="Ldh_1_C"/>
    <property type="match status" value="1"/>
</dbReference>
<proteinExistence type="inferred from homology"/>
<dbReference type="GO" id="GO:0006089">
    <property type="term" value="P:lactate metabolic process"/>
    <property type="evidence" value="ECO:0007669"/>
    <property type="project" value="TreeGrafter"/>
</dbReference>
<dbReference type="SUPFAM" id="SSF51735">
    <property type="entry name" value="NAD(P)-binding Rossmann-fold domains"/>
    <property type="match status" value="1"/>
</dbReference>
<comment type="catalytic activity">
    <reaction evidence="9">
        <text>(S)-lactate + NAD(+) = pyruvate + NADH + H(+)</text>
        <dbReference type="Rhea" id="RHEA:23444"/>
        <dbReference type="ChEBI" id="CHEBI:15361"/>
        <dbReference type="ChEBI" id="CHEBI:15378"/>
        <dbReference type="ChEBI" id="CHEBI:16651"/>
        <dbReference type="ChEBI" id="CHEBI:57540"/>
        <dbReference type="ChEBI" id="CHEBI:57945"/>
        <dbReference type="EC" id="1.1.1.27"/>
    </reaction>
</comment>
<feature type="active site" description="Proton acceptor" evidence="6">
    <location>
        <position position="214"/>
    </location>
</feature>
<feature type="domain" description="Lactate/malate dehydrogenase C-terminal" evidence="11">
    <location>
        <begin position="185"/>
        <end position="346"/>
    </location>
</feature>
<organism evidence="12 13">
    <name type="scientific">Drosophila willistoni</name>
    <name type="common">Fruit fly</name>
    <dbReference type="NCBI Taxonomy" id="7260"/>
    <lineage>
        <taxon>Eukaryota</taxon>
        <taxon>Metazoa</taxon>
        <taxon>Ecdysozoa</taxon>
        <taxon>Arthropoda</taxon>
        <taxon>Hexapoda</taxon>
        <taxon>Insecta</taxon>
        <taxon>Pterygota</taxon>
        <taxon>Neoptera</taxon>
        <taxon>Endopterygota</taxon>
        <taxon>Diptera</taxon>
        <taxon>Brachycera</taxon>
        <taxon>Muscomorpha</taxon>
        <taxon>Ephydroidea</taxon>
        <taxon>Drosophilidae</taxon>
        <taxon>Drosophila</taxon>
        <taxon>Sophophora</taxon>
    </lineage>
</organism>
<name>B4MS98_DROWI</name>
<evidence type="ECO:0000256" key="4">
    <source>
        <dbReference type="ARBA" id="ARBA00023002"/>
    </source>
</evidence>
<dbReference type="FunCoup" id="B4MS98">
    <property type="interactions" value="195"/>
</dbReference>
<comment type="pathway">
    <text evidence="1 9">Fermentation; pyruvate fermentation to lactate; (S)-lactate from pyruvate: step 1/1.</text>
</comment>
<dbReference type="EMBL" id="CH963850">
    <property type="protein sequence ID" value="EDW74987.1"/>
    <property type="molecule type" value="Genomic_DNA"/>
</dbReference>
<dbReference type="InterPro" id="IPR001557">
    <property type="entry name" value="L-lactate/malate_DH"/>
</dbReference>
<evidence type="ECO:0000256" key="1">
    <source>
        <dbReference type="ARBA" id="ARBA00004843"/>
    </source>
</evidence>
<dbReference type="InParanoid" id="B4MS98"/>
<dbReference type="CDD" id="cd05293">
    <property type="entry name" value="LDH_1"/>
    <property type="match status" value="1"/>
</dbReference>
<evidence type="ECO:0000313" key="12">
    <source>
        <dbReference type="EMBL" id="EDW74987.1"/>
    </source>
</evidence>
<sequence>MSLLGPFVRNITNTALNRQPSSYLCLLKQLRDTPPNQKISPKISVVGAGQVGISICAFLIQRNLARHLVIHDIRYDWAKAEALDLLHASCWLKNPHIEACGDGSHTKDSDIVIVTAGARPVGKDRSRLLVMKKTVEILKLAMPKLIELSPKAVFVIVSNPADVMTYAIQRICKLEKHRCFTTGCSLDSARFRFLIAQRLKVPTTEVEGYVIGEHGNSAVPVWSSVTVGGVPLVKVVRDLGTSMDTENWNNLFKDVTQAGASVGNIKGYTNWAIALSAVNVVEAMLENSGRILCLGTDMQGMNSIGQQVVLSLPCKVTSTGISHVLQLPLTALEQEKLHKSAEVLMKAQCSLEL</sequence>
<feature type="binding site" evidence="8">
    <location>
        <position position="72"/>
    </location>
    <ligand>
        <name>NAD(+)</name>
        <dbReference type="ChEBI" id="CHEBI:57540"/>
    </ligand>
</feature>
<feature type="domain" description="Lactate/malate dehydrogenase N-terminal" evidence="10">
    <location>
        <begin position="42"/>
        <end position="180"/>
    </location>
</feature>
<evidence type="ECO:0000259" key="11">
    <source>
        <dbReference type="Pfam" id="PF02866"/>
    </source>
</evidence>
<keyword evidence="13" id="KW-1185">Reference proteome</keyword>
<dbReference type="OMA" id="GDRFGEF"/>
<dbReference type="InterPro" id="IPR001236">
    <property type="entry name" value="Lactate/malate_DH_N"/>
</dbReference>
<feature type="binding site" evidence="7">
    <location>
        <position position="125"/>
    </location>
    <ligand>
        <name>substrate</name>
    </ligand>
</feature>
<keyword evidence="5 8" id="KW-0520">NAD</keyword>
<dbReference type="InterPro" id="IPR015955">
    <property type="entry name" value="Lactate_DH/Glyco_Ohase_4_C"/>
</dbReference>
<dbReference type="PRINTS" id="PR00086">
    <property type="entry name" value="LLDHDRGNASE"/>
</dbReference>
<dbReference type="PhylomeDB" id="B4MS98"/>
<dbReference type="Gene3D" id="3.90.110.10">
    <property type="entry name" value="Lactate dehydrogenase/glycoside hydrolase, family 4, C-terminal"/>
    <property type="match status" value="1"/>
</dbReference>
<dbReference type="GO" id="GO:0004459">
    <property type="term" value="F:L-lactate dehydrogenase (NAD+) activity"/>
    <property type="evidence" value="ECO:0007669"/>
    <property type="project" value="UniProtKB-EC"/>
</dbReference>
<comment type="similarity">
    <text evidence="2">Belongs to the LDH/MDH superfamily. LDH family.</text>
</comment>
<dbReference type="Pfam" id="PF00056">
    <property type="entry name" value="Ldh_1_N"/>
    <property type="match status" value="1"/>
</dbReference>
<dbReference type="InterPro" id="IPR022383">
    <property type="entry name" value="Lactate/malate_DH_C"/>
</dbReference>
<dbReference type="eggNOG" id="KOG1495">
    <property type="taxonomic scope" value="Eukaryota"/>
</dbReference>
<dbReference type="Proteomes" id="UP000007798">
    <property type="component" value="Unassembled WGS sequence"/>
</dbReference>
<dbReference type="Gene3D" id="3.40.50.720">
    <property type="entry name" value="NAD(P)-binding Rossmann-like Domain"/>
    <property type="match status" value="1"/>
</dbReference>
<dbReference type="PANTHER" id="PTHR43128:SF16">
    <property type="entry name" value="L-LACTATE DEHYDROGENASE"/>
    <property type="match status" value="1"/>
</dbReference>
<evidence type="ECO:0000256" key="9">
    <source>
        <dbReference type="RuleBase" id="RU000496"/>
    </source>
</evidence>
<protein>
    <recommendedName>
        <fullName evidence="3 9">L-lactate dehydrogenase</fullName>
        <ecNumber evidence="3 9">1.1.1.27</ecNumber>
    </recommendedName>
</protein>
<accession>B4MS98</accession>
<feature type="binding site" evidence="7">
    <location>
        <position position="190"/>
    </location>
    <ligand>
        <name>substrate</name>
    </ligand>
</feature>
<keyword evidence="4 9" id="KW-0560">Oxidoreductase</keyword>
<dbReference type="SMR" id="B4MS98"/>
<dbReference type="HOGENOM" id="CLU_045401_2_2_1"/>
<dbReference type="PIRSF" id="PIRSF000102">
    <property type="entry name" value="Lac_mal_DH"/>
    <property type="match status" value="1"/>
</dbReference>
<gene>
    <name evidence="12" type="primary">Dwil\GK15970</name>
    <name evidence="12" type="ORF">Dwil_GK15970</name>
</gene>
<evidence type="ECO:0000256" key="3">
    <source>
        <dbReference type="ARBA" id="ARBA00012967"/>
    </source>
</evidence>
<evidence type="ECO:0000259" key="10">
    <source>
        <dbReference type="Pfam" id="PF00056"/>
    </source>
</evidence>
<dbReference type="OrthoDB" id="5405561at2759"/>
<dbReference type="PANTHER" id="PTHR43128">
    <property type="entry name" value="L-2-HYDROXYCARBOXYLATE DEHYDROGENASE (NAD(P)(+))"/>
    <property type="match status" value="1"/>
</dbReference>
<dbReference type="UniPathway" id="UPA00554">
    <property type="reaction ID" value="UER00611"/>
</dbReference>
<evidence type="ECO:0000256" key="7">
    <source>
        <dbReference type="PIRSR" id="PIRSR000102-2"/>
    </source>
</evidence>
<feature type="binding site" evidence="7">
    <location>
        <position position="119"/>
    </location>
    <ligand>
        <name>substrate</name>
    </ligand>
</feature>
<dbReference type="KEGG" id="dwi:6640743"/>
<evidence type="ECO:0000313" key="13">
    <source>
        <dbReference type="Proteomes" id="UP000007798"/>
    </source>
</evidence>